<evidence type="ECO:0000313" key="2">
    <source>
        <dbReference type="Proteomes" id="UP001519460"/>
    </source>
</evidence>
<comment type="caution">
    <text evidence="1">The sequence shown here is derived from an EMBL/GenBank/DDBJ whole genome shotgun (WGS) entry which is preliminary data.</text>
</comment>
<gene>
    <name evidence="1" type="ORF">BaRGS_00037054</name>
</gene>
<name>A0ABD0JAY8_9CAEN</name>
<dbReference type="EMBL" id="JACVVK020000543">
    <property type="protein sequence ID" value="KAK7466839.1"/>
    <property type="molecule type" value="Genomic_DNA"/>
</dbReference>
<reference evidence="1 2" key="1">
    <citation type="journal article" date="2023" name="Sci. Data">
        <title>Genome assembly of the Korean intertidal mud-creeper Batillaria attramentaria.</title>
        <authorList>
            <person name="Patra A.K."/>
            <person name="Ho P.T."/>
            <person name="Jun S."/>
            <person name="Lee S.J."/>
            <person name="Kim Y."/>
            <person name="Won Y.J."/>
        </authorList>
    </citation>
    <scope>NUCLEOTIDE SEQUENCE [LARGE SCALE GENOMIC DNA]</scope>
    <source>
        <strain evidence="1">Wonlab-2016</strain>
    </source>
</reference>
<proteinExistence type="predicted"/>
<organism evidence="1 2">
    <name type="scientific">Batillaria attramentaria</name>
    <dbReference type="NCBI Taxonomy" id="370345"/>
    <lineage>
        <taxon>Eukaryota</taxon>
        <taxon>Metazoa</taxon>
        <taxon>Spiralia</taxon>
        <taxon>Lophotrochozoa</taxon>
        <taxon>Mollusca</taxon>
        <taxon>Gastropoda</taxon>
        <taxon>Caenogastropoda</taxon>
        <taxon>Sorbeoconcha</taxon>
        <taxon>Cerithioidea</taxon>
        <taxon>Batillariidae</taxon>
        <taxon>Batillaria</taxon>
    </lineage>
</organism>
<dbReference type="Proteomes" id="UP001519460">
    <property type="component" value="Unassembled WGS sequence"/>
</dbReference>
<evidence type="ECO:0000313" key="1">
    <source>
        <dbReference type="EMBL" id="KAK7466839.1"/>
    </source>
</evidence>
<protein>
    <submittedName>
        <fullName evidence="1">Uncharacterized protein</fullName>
    </submittedName>
</protein>
<accession>A0ABD0JAY8</accession>
<dbReference type="AlphaFoldDB" id="A0ABD0JAY8"/>
<keyword evidence="2" id="KW-1185">Reference proteome</keyword>
<sequence length="132" mass="14693">MLSGGQTQRSGLHAVRGHLRALGSSDVESCARFQMYQTFLNYKRVTLTKGGHCQTCPGPWEQITVSPDLGSVCTSLWRRVQTRPRIKRQYLSIRGSLLFPPSLASARAHQTSLPVPVVVQRRLVALIKPSPR</sequence>